<feature type="region of interest" description="Disordered" evidence="1">
    <location>
        <begin position="1"/>
        <end position="23"/>
    </location>
</feature>
<accession>A0A0K2TSV7</accession>
<protein>
    <submittedName>
        <fullName evidence="2">Uncharacterized protein</fullName>
    </submittedName>
</protein>
<name>A0A0K2TSV7_LEPSM</name>
<dbReference type="EMBL" id="HACA01011396">
    <property type="protein sequence ID" value="CDW28757.1"/>
    <property type="molecule type" value="Transcribed_RNA"/>
</dbReference>
<evidence type="ECO:0000313" key="2">
    <source>
        <dbReference type="EMBL" id="CDW28757.1"/>
    </source>
</evidence>
<proteinExistence type="predicted"/>
<reference evidence="2" key="1">
    <citation type="submission" date="2014-05" db="EMBL/GenBank/DDBJ databases">
        <authorList>
            <person name="Chronopoulou M."/>
        </authorList>
    </citation>
    <scope>NUCLEOTIDE SEQUENCE</scope>
    <source>
        <tissue evidence="2">Whole organism</tissue>
    </source>
</reference>
<sequence>MCMPNMVHPHTHRSNARSSAPTTDFWPKDIWPSFSPDLNPLTYTVWSALEKETNQTSHPNVDSLKAAIVKEWNNFEGRHCEGVEQFVREVHYQLLQGFSPLFGGCNSG</sequence>
<dbReference type="GO" id="GO:0003676">
    <property type="term" value="F:nucleic acid binding"/>
    <property type="evidence" value="ECO:0007669"/>
    <property type="project" value="InterPro"/>
</dbReference>
<evidence type="ECO:0000256" key="1">
    <source>
        <dbReference type="SAM" id="MobiDB-lite"/>
    </source>
</evidence>
<dbReference type="AlphaFoldDB" id="A0A0K2TSV7"/>
<dbReference type="Gene3D" id="3.30.420.10">
    <property type="entry name" value="Ribonuclease H-like superfamily/Ribonuclease H"/>
    <property type="match status" value="1"/>
</dbReference>
<dbReference type="InterPro" id="IPR036397">
    <property type="entry name" value="RNaseH_sf"/>
</dbReference>
<organism evidence="2">
    <name type="scientific">Lepeophtheirus salmonis</name>
    <name type="common">Salmon louse</name>
    <name type="synonym">Caligus salmonis</name>
    <dbReference type="NCBI Taxonomy" id="72036"/>
    <lineage>
        <taxon>Eukaryota</taxon>
        <taxon>Metazoa</taxon>
        <taxon>Ecdysozoa</taxon>
        <taxon>Arthropoda</taxon>
        <taxon>Crustacea</taxon>
        <taxon>Multicrustacea</taxon>
        <taxon>Hexanauplia</taxon>
        <taxon>Copepoda</taxon>
        <taxon>Siphonostomatoida</taxon>
        <taxon>Caligidae</taxon>
        <taxon>Lepeophtheirus</taxon>
    </lineage>
</organism>